<name>A0A6V8LMK0_9ACTN</name>
<proteinExistence type="predicted"/>
<reference evidence="2 3" key="2">
    <citation type="submission" date="2020-03" db="EMBL/GenBank/DDBJ databases">
        <authorList>
            <person name="Ichikawa N."/>
            <person name="Kimura A."/>
            <person name="Kitahashi Y."/>
            <person name="Uohara A."/>
        </authorList>
    </citation>
    <scope>NUCLEOTIDE SEQUENCE [LARGE SCALE GENOMIC DNA]</scope>
    <source>
        <strain evidence="2 3">NBRC 108638</strain>
    </source>
</reference>
<gene>
    <name evidence="2" type="ORF">Prum_090380</name>
</gene>
<sequence length="96" mass="10328">MKLPNAGRSTVDFKELNPGPPGPCKPGPMTYTANSSSHDDPPFDDFQVKGSGEECPTSGYWVRVGSGGNDRRFLNAGDEFPDFDGKPAKWQGAYSS</sequence>
<accession>A0A6V8LMK0</accession>
<feature type="region of interest" description="Disordered" evidence="1">
    <location>
        <begin position="1"/>
        <end position="42"/>
    </location>
</feature>
<reference evidence="2 3" key="1">
    <citation type="submission" date="2020-03" db="EMBL/GenBank/DDBJ databases">
        <title>Whole genome shotgun sequence of Phytohabitans rumicis NBRC 108638.</title>
        <authorList>
            <person name="Komaki H."/>
            <person name="Tamura T."/>
        </authorList>
    </citation>
    <scope>NUCLEOTIDE SEQUENCE [LARGE SCALE GENOMIC DNA]</scope>
    <source>
        <strain evidence="2 3">NBRC 108638</strain>
    </source>
</reference>
<protein>
    <submittedName>
        <fullName evidence="2">Uncharacterized protein</fullName>
    </submittedName>
</protein>
<dbReference type="EMBL" id="BLPG01000001">
    <property type="protein sequence ID" value="GFJ95396.1"/>
    <property type="molecule type" value="Genomic_DNA"/>
</dbReference>
<organism evidence="2 3">
    <name type="scientific">Phytohabitans rumicis</name>
    <dbReference type="NCBI Taxonomy" id="1076125"/>
    <lineage>
        <taxon>Bacteria</taxon>
        <taxon>Bacillati</taxon>
        <taxon>Actinomycetota</taxon>
        <taxon>Actinomycetes</taxon>
        <taxon>Micromonosporales</taxon>
        <taxon>Micromonosporaceae</taxon>
    </lineage>
</organism>
<dbReference type="Proteomes" id="UP000482960">
    <property type="component" value="Unassembled WGS sequence"/>
</dbReference>
<evidence type="ECO:0000256" key="1">
    <source>
        <dbReference type="SAM" id="MobiDB-lite"/>
    </source>
</evidence>
<evidence type="ECO:0000313" key="2">
    <source>
        <dbReference type="EMBL" id="GFJ95396.1"/>
    </source>
</evidence>
<keyword evidence="3" id="KW-1185">Reference proteome</keyword>
<feature type="region of interest" description="Disordered" evidence="1">
    <location>
        <begin position="77"/>
        <end position="96"/>
    </location>
</feature>
<evidence type="ECO:0000313" key="3">
    <source>
        <dbReference type="Proteomes" id="UP000482960"/>
    </source>
</evidence>
<comment type="caution">
    <text evidence="2">The sequence shown here is derived from an EMBL/GenBank/DDBJ whole genome shotgun (WGS) entry which is preliminary data.</text>
</comment>
<dbReference type="AlphaFoldDB" id="A0A6V8LMK0"/>